<dbReference type="Proteomes" id="UP000058925">
    <property type="component" value="Chromosome"/>
</dbReference>
<dbReference type="GO" id="GO:0030246">
    <property type="term" value="F:carbohydrate binding"/>
    <property type="evidence" value="ECO:0007669"/>
    <property type="project" value="InterPro"/>
</dbReference>
<evidence type="ECO:0008006" key="4">
    <source>
        <dbReference type="Google" id="ProtNLM"/>
    </source>
</evidence>
<proteinExistence type="predicted"/>
<keyword evidence="1" id="KW-1133">Transmembrane helix</keyword>
<gene>
    <name evidence="2" type="ORF">NMY3_01145</name>
</gene>
<feature type="transmembrane region" description="Helical" evidence="1">
    <location>
        <begin position="31"/>
        <end position="49"/>
    </location>
</feature>
<dbReference type="OrthoDB" id="12152at2157"/>
<keyword evidence="3" id="KW-1185">Reference proteome</keyword>
<protein>
    <recommendedName>
        <fullName evidence="4">Carboxypeptidase regulatory-like domain-containing protein</fullName>
    </recommendedName>
</protein>
<dbReference type="RefSeq" id="WP_196817838.1">
    <property type="nucleotide sequence ID" value="NZ_CP012850.1"/>
</dbReference>
<organism evidence="2 3">
    <name type="scientific">Candidatus Nitrosocosmicus oleophilus</name>
    <dbReference type="NCBI Taxonomy" id="1353260"/>
    <lineage>
        <taxon>Archaea</taxon>
        <taxon>Nitrososphaerota</taxon>
        <taxon>Nitrososphaeria</taxon>
        <taxon>Nitrososphaerales</taxon>
        <taxon>Nitrososphaeraceae</taxon>
        <taxon>Candidatus Nitrosocosmicus</taxon>
    </lineage>
</organism>
<dbReference type="KEGG" id="taa:NMY3_01145"/>
<accession>A0A654LX10</accession>
<keyword evidence="1" id="KW-0472">Membrane</keyword>
<evidence type="ECO:0000313" key="3">
    <source>
        <dbReference type="Proteomes" id="UP000058925"/>
    </source>
</evidence>
<evidence type="ECO:0000256" key="1">
    <source>
        <dbReference type="SAM" id="Phobius"/>
    </source>
</evidence>
<dbReference type="EMBL" id="CP012850">
    <property type="protein sequence ID" value="ALI35350.1"/>
    <property type="molecule type" value="Genomic_DNA"/>
</dbReference>
<dbReference type="SUPFAM" id="SSF49452">
    <property type="entry name" value="Starch-binding domain-like"/>
    <property type="match status" value="1"/>
</dbReference>
<dbReference type="GeneID" id="60421241"/>
<dbReference type="AlphaFoldDB" id="A0A654LX10"/>
<evidence type="ECO:0000313" key="2">
    <source>
        <dbReference type="EMBL" id="ALI35350.1"/>
    </source>
</evidence>
<sequence>MQLITNKHKIYGDLYQEQLKVRGNIKVQKKIISIVIATITIFITLAYILGSVPLPNVSMGSIFDPLPVYKNGFGAINGYVIGSPQNPILGTIIVAADQRGHFQTVSVGLEHDGKYVLQDLKPGKYMIIAFFPDGEYRVINNIPVESSSVQTLIFKY</sequence>
<name>A0A654LX10_9ARCH</name>
<dbReference type="InterPro" id="IPR013784">
    <property type="entry name" value="Carb-bd-like_fold"/>
</dbReference>
<reference evidence="3" key="1">
    <citation type="submission" date="2015-10" db="EMBL/GenBank/DDBJ databases">
        <title>Niche specialization of a soil ammonia-oxidizing archaeon, Candidatus Nitrosocosmicus oleophilus.</title>
        <authorList>
            <person name="Jung M.-Y."/>
            <person name="Rhee S.-K."/>
        </authorList>
    </citation>
    <scope>NUCLEOTIDE SEQUENCE [LARGE SCALE GENOMIC DNA]</scope>
    <source>
        <strain evidence="3">MY3</strain>
    </source>
</reference>
<keyword evidence="1" id="KW-0812">Transmembrane</keyword>